<dbReference type="CDD" id="cd14320">
    <property type="entry name" value="UBA_SQSTM"/>
    <property type="match status" value="1"/>
</dbReference>
<evidence type="ECO:0000256" key="9">
    <source>
        <dbReference type="SAM" id="MobiDB-lite"/>
    </source>
</evidence>
<dbReference type="GO" id="GO:0016235">
    <property type="term" value="C:aggresome"/>
    <property type="evidence" value="ECO:0007669"/>
    <property type="project" value="TreeGrafter"/>
</dbReference>
<dbReference type="GO" id="GO:0000423">
    <property type="term" value="P:mitophagy"/>
    <property type="evidence" value="ECO:0007669"/>
    <property type="project" value="TreeGrafter"/>
</dbReference>
<dbReference type="InterPro" id="IPR052260">
    <property type="entry name" value="Autophagy_Rcpt_SigReg"/>
</dbReference>
<feature type="compositionally biased region" description="Basic and acidic residues" evidence="9">
    <location>
        <begin position="376"/>
        <end position="390"/>
    </location>
</feature>
<keyword evidence="5 8" id="KW-0863">Zinc-finger</keyword>
<accession>A0AAE1CXU2</accession>
<dbReference type="GO" id="GO:0070530">
    <property type="term" value="F:K63-linked polyubiquitin modification-dependent protein binding"/>
    <property type="evidence" value="ECO:0007669"/>
    <property type="project" value="TreeGrafter"/>
</dbReference>
<evidence type="ECO:0000256" key="4">
    <source>
        <dbReference type="ARBA" id="ARBA00022723"/>
    </source>
</evidence>
<evidence type="ECO:0000256" key="1">
    <source>
        <dbReference type="ARBA" id="ARBA00004123"/>
    </source>
</evidence>
<dbReference type="Proteomes" id="UP001283361">
    <property type="component" value="Unassembled WGS sequence"/>
</dbReference>
<dbReference type="Pfam" id="PF00569">
    <property type="entry name" value="ZZ"/>
    <property type="match status" value="1"/>
</dbReference>
<evidence type="ECO:0000259" key="10">
    <source>
        <dbReference type="PROSITE" id="PS50135"/>
    </source>
</evidence>
<reference evidence="12" key="1">
    <citation type="journal article" date="2023" name="G3 (Bethesda)">
        <title>A reference genome for the long-term kleptoplast-retaining sea slug Elysia crispata morphotype clarki.</title>
        <authorList>
            <person name="Eastman K.E."/>
            <person name="Pendleton A.L."/>
            <person name="Shaikh M.A."/>
            <person name="Suttiyut T."/>
            <person name="Ogas R."/>
            <person name="Tomko P."/>
            <person name="Gavelis G."/>
            <person name="Widhalm J.R."/>
            <person name="Wisecaver J.H."/>
        </authorList>
    </citation>
    <scope>NUCLEOTIDE SEQUENCE</scope>
    <source>
        <strain evidence="12">ECLA1</strain>
    </source>
</reference>
<keyword evidence="3" id="KW-0963">Cytoplasm</keyword>
<evidence type="ECO:0000313" key="12">
    <source>
        <dbReference type="EMBL" id="KAK3743691.1"/>
    </source>
</evidence>
<feature type="domain" description="ZZ-type" evidence="10">
    <location>
        <begin position="191"/>
        <end position="241"/>
    </location>
</feature>
<dbReference type="GO" id="GO:0005080">
    <property type="term" value="F:protein kinase C binding"/>
    <property type="evidence" value="ECO:0007669"/>
    <property type="project" value="TreeGrafter"/>
</dbReference>
<name>A0AAE1CXU2_9GAST</name>
<dbReference type="CDD" id="cd02340">
    <property type="entry name" value="ZZ_NBR1_like"/>
    <property type="match status" value="1"/>
</dbReference>
<dbReference type="FunFam" id="3.10.20.90:FF:000320">
    <property type="entry name" value="Predicted protein"/>
    <property type="match status" value="1"/>
</dbReference>
<feature type="compositionally biased region" description="Polar residues" evidence="9">
    <location>
        <begin position="140"/>
        <end position="151"/>
    </location>
</feature>
<dbReference type="PROSITE" id="PS51745">
    <property type="entry name" value="PB1"/>
    <property type="match status" value="1"/>
</dbReference>
<dbReference type="Gene3D" id="3.10.20.90">
    <property type="entry name" value="Phosphatidylinositol 3-kinase Catalytic Subunit, Chain A, domain 1"/>
    <property type="match status" value="1"/>
</dbReference>
<evidence type="ECO:0000256" key="8">
    <source>
        <dbReference type="PROSITE-ProRule" id="PRU00228"/>
    </source>
</evidence>
<evidence type="ECO:0000313" key="13">
    <source>
        <dbReference type="Proteomes" id="UP001283361"/>
    </source>
</evidence>
<keyword evidence="6" id="KW-0862">Zinc</keyword>
<dbReference type="InterPro" id="IPR033741">
    <property type="entry name" value="SQSTM_UBA"/>
</dbReference>
<dbReference type="Gene3D" id="3.30.60.90">
    <property type="match status" value="1"/>
</dbReference>
<feature type="compositionally biased region" description="Low complexity" evidence="9">
    <location>
        <begin position="159"/>
        <end position="181"/>
    </location>
</feature>
<evidence type="ECO:0008006" key="14">
    <source>
        <dbReference type="Google" id="ProtNLM"/>
    </source>
</evidence>
<dbReference type="SMART" id="SM00291">
    <property type="entry name" value="ZnF_ZZ"/>
    <property type="match status" value="1"/>
</dbReference>
<dbReference type="GO" id="GO:0005634">
    <property type="term" value="C:nucleus"/>
    <property type="evidence" value="ECO:0007669"/>
    <property type="project" value="UniProtKB-SubCell"/>
</dbReference>
<dbReference type="InterPro" id="IPR043145">
    <property type="entry name" value="Znf_ZZ_sf"/>
</dbReference>
<feature type="compositionally biased region" description="Pro residues" evidence="9">
    <location>
        <begin position="441"/>
        <end position="468"/>
    </location>
</feature>
<dbReference type="SUPFAM" id="SSF46934">
    <property type="entry name" value="UBA-like"/>
    <property type="match status" value="1"/>
</dbReference>
<dbReference type="PROSITE" id="PS50135">
    <property type="entry name" value="ZF_ZZ_2"/>
    <property type="match status" value="1"/>
</dbReference>
<dbReference type="PROSITE" id="PS01357">
    <property type="entry name" value="ZF_ZZ_1"/>
    <property type="match status" value="1"/>
</dbReference>
<comment type="subcellular location">
    <subcellularLocation>
        <location evidence="2">Cytoplasm</location>
    </subcellularLocation>
    <subcellularLocation>
        <location evidence="1">Nucleus</location>
    </subcellularLocation>
</comment>
<dbReference type="Gene3D" id="1.10.8.10">
    <property type="entry name" value="DNA helicase RuvA subunit, C-terminal domain"/>
    <property type="match status" value="1"/>
</dbReference>
<protein>
    <recommendedName>
        <fullName evidence="14">Sequestosome-1</fullName>
    </recommendedName>
</protein>
<dbReference type="EMBL" id="JAWDGP010006299">
    <property type="protein sequence ID" value="KAK3743691.1"/>
    <property type="molecule type" value="Genomic_DNA"/>
</dbReference>
<gene>
    <name evidence="12" type="ORF">RRG08_030812</name>
</gene>
<feature type="region of interest" description="Disordered" evidence="9">
    <location>
        <begin position="376"/>
        <end position="477"/>
    </location>
</feature>
<comment type="caution">
    <text evidence="12">The sequence shown here is derived from an EMBL/GenBank/DDBJ whole genome shotgun (WGS) entry which is preliminary data.</text>
</comment>
<dbReference type="FunFam" id="3.30.60.90:FF:000016">
    <property type="entry name" value="Refractory to sigma P"/>
    <property type="match status" value="1"/>
</dbReference>
<dbReference type="GO" id="GO:0044753">
    <property type="term" value="C:amphisome"/>
    <property type="evidence" value="ECO:0007669"/>
    <property type="project" value="TreeGrafter"/>
</dbReference>
<dbReference type="AlphaFoldDB" id="A0AAE1CXU2"/>
<dbReference type="SUPFAM" id="SSF54277">
    <property type="entry name" value="CAD &amp; PB1 domains"/>
    <property type="match status" value="1"/>
</dbReference>
<dbReference type="GO" id="GO:0008270">
    <property type="term" value="F:zinc ion binding"/>
    <property type="evidence" value="ECO:0007669"/>
    <property type="project" value="UniProtKB-KW"/>
</dbReference>
<dbReference type="GO" id="GO:0035973">
    <property type="term" value="P:aggrephagy"/>
    <property type="evidence" value="ECO:0007669"/>
    <property type="project" value="TreeGrafter"/>
</dbReference>
<dbReference type="PANTHER" id="PTHR15090">
    <property type="entry name" value="SEQUESTOSOME 1-RELATED"/>
    <property type="match status" value="1"/>
</dbReference>
<dbReference type="Pfam" id="PF16577">
    <property type="entry name" value="UBA_5"/>
    <property type="match status" value="1"/>
</dbReference>
<dbReference type="InterPro" id="IPR000270">
    <property type="entry name" value="PB1_dom"/>
</dbReference>
<dbReference type="PANTHER" id="PTHR15090:SF0">
    <property type="entry name" value="SEQUESTOSOME-1"/>
    <property type="match status" value="1"/>
</dbReference>
<dbReference type="SMART" id="SM00666">
    <property type="entry name" value="PB1"/>
    <property type="match status" value="1"/>
</dbReference>
<sequence>MIAGRTNPYRICLINFRSLFLNPGSVFITNIMSKIPVDLSITMSLTVKVFFERANGSKEIRRFPISFNRTGLVSFTEMKDKIKQLYPALSQGNFNLFWQDPDGDRVAFSSDEELKDAVTYMNDGILRVYIPEPMEEADTSSKQSVPPQTAGKTEPPKTSQQEQQQKQQQQQPGDRSGSRSGQRGHGQGSVHVGVICDGCEGPVIGIRFKCCVCSDYDLCESCEGNGMHNEHDMYKITVPRANPLNFLPPHMGRFLNRYMRNMAQDCGATAGAGGAAFCGSKSGSASTSTNASAGAQADGAGCNAENARAKEKADYDDLLRNVGANIAAFLDPFGIDVTYDVHHNGSNTSSGQFRQGFGAGMGAGGHCPMFTSDVRKAGRAEASAEKKADATETAQKKATGATPMETDSSNKNDFPSAGEAKKSGNNSGSEDGWTIVDDELPTPPAGAIPMPAPTSAPAATPTPPPRPTVEPNSDRVRTNIYPNLRIQESVEQMLAMGFTNTDGWLTELLTHSGGDIGAALDTIKARATQQLESLRH</sequence>
<feature type="domain" description="PB1" evidence="11">
    <location>
        <begin position="44"/>
        <end position="133"/>
    </location>
</feature>
<evidence type="ECO:0000259" key="11">
    <source>
        <dbReference type="PROSITE" id="PS51745"/>
    </source>
</evidence>
<dbReference type="Pfam" id="PF00564">
    <property type="entry name" value="PB1"/>
    <property type="match status" value="1"/>
</dbReference>
<feature type="region of interest" description="Disordered" evidence="9">
    <location>
        <begin position="135"/>
        <end position="188"/>
    </location>
</feature>
<dbReference type="SUPFAM" id="SSF57850">
    <property type="entry name" value="RING/U-box"/>
    <property type="match status" value="1"/>
</dbReference>
<keyword evidence="13" id="KW-1185">Reference proteome</keyword>
<evidence type="ECO:0000256" key="5">
    <source>
        <dbReference type="ARBA" id="ARBA00022771"/>
    </source>
</evidence>
<evidence type="ECO:0000256" key="7">
    <source>
        <dbReference type="ARBA" id="ARBA00023242"/>
    </source>
</evidence>
<dbReference type="InterPro" id="IPR009060">
    <property type="entry name" value="UBA-like_sf"/>
</dbReference>
<evidence type="ECO:0000256" key="2">
    <source>
        <dbReference type="ARBA" id="ARBA00004496"/>
    </source>
</evidence>
<evidence type="ECO:0000256" key="6">
    <source>
        <dbReference type="ARBA" id="ARBA00022833"/>
    </source>
</evidence>
<evidence type="ECO:0000256" key="3">
    <source>
        <dbReference type="ARBA" id="ARBA00022490"/>
    </source>
</evidence>
<organism evidence="12 13">
    <name type="scientific">Elysia crispata</name>
    <name type="common">lettuce slug</name>
    <dbReference type="NCBI Taxonomy" id="231223"/>
    <lineage>
        <taxon>Eukaryota</taxon>
        <taxon>Metazoa</taxon>
        <taxon>Spiralia</taxon>
        <taxon>Lophotrochozoa</taxon>
        <taxon>Mollusca</taxon>
        <taxon>Gastropoda</taxon>
        <taxon>Heterobranchia</taxon>
        <taxon>Euthyneura</taxon>
        <taxon>Panpulmonata</taxon>
        <taxon>Sacoglossa</taxon>
        <taxon>Placobranchoidea</taxon>
        <taxon>Plakobranchidae</taxon>
        <taxon>Elysia</taxon>
    </lineage>
</organism>
<keyword evidence="4" id="KW-0479">Metal-binding</keyword>
<dbReference type="GO" id="GO:0007032">
    <property type="term" value="P:endosome organization"/>
    <property type="evidence" value="ECO:0007669"/>
    <property type="project" value="TreeGrafter"/>
</dbReference>
<dbReference type="InterPro" id="IPR053793">
    <property type="entry name" value="PB1-like"/>
</dbReference>
<keyword evidence="7" id="KW-0539">Nucleus</keyword>
<dbReference type="InterPro" id="IPR000433">
    <property type="entry name" value="Znf_ZZ"/>
</dbReference>
<proteinExistence type="predicted"/>